<evidence type="ECO:0000313" key="3">
    <source>
        <dbReference type="Proteomes" id="UP001642540"/>
    </source>
</evidence>
<feature type="transmembrane region" description="Helical" evidence="1">
    <location>
        <begin position="203"/>
        <end position="227"/>
    </location>
</feature>
<evidence type="ECO:0000256" key="1">
    <source>
        <dbReference type="SAM" id="Phobius"/>
    </source>
</evidence>
<name>A0ABP1S431_9HEXA</name>
<proteinExistence type="predicted"/>
<keyword evidence="3" id="KW-1185">Reference proteome</keyword>
<comment type="caution">
    <text evidence="2">The sequence shown here is derived from an EMBL/GenBank/DDBJ whole genome shotgun (WGS) entry which is preliminary data.</text>
</comment>
<reference evidence="2 3" key="1">
    <citation type="submission" date="2024-08" db="EMBL/GenBank/DDBJ databases">
        <authorList>
            <person name="Cucini C."/>
            <person name="Frati F."/>
        </authorList>
    </citation>
    <scope>NUCLEOTIDE SEQUENCE [LARGE SCALE GENOMIC DNA]</scope>
</reference>
<keyword evidence="1" id="KW-1133">Transmembrane helix</keyword>
<keyword evidence="1" id="KW-0472">Membrane</keyword>
<sequence>MKSKFHNSLCILCYKPATSKDDQNHKKKTSLERKFLRLLLRHLNIKIEPKLQKLNNEFLCCDDCTLLGDSFCDLFFKLECLQLQLNWKLRRIYQTMLCAGRVPSRVIAFRTQFETSQVEENSDEPSQNVFKEIQAARKRLIKNCKLKLKSSKPKVLLQRICYDGDNSTGAEIKSEKVSPKKLNTASPPSETVNIPCQLEKFELVALLLTHIAVIGYPLIASCLSSYFRRSMLFS</sequence>
<keyword evidence="1" id="KW-0812">Transmembrane</keyword>
<dbReference type="EMBL" id="CAXLJM020000157">
    <property type="protein sequence ID" value="CAL8143444.1"/>
    <property type="molecule type" value="Genomic_DNA"/>
</dbReference>
<protein>
    <submittedName>
        <fullName evidence="2">Uncharacterized protein</fullName>
    </submittedName>
</protein>
<organism evidence="2 3">
    <name type="scientific">Orchesella dallaii</name>
    <dbReference type="NCBI Taxonomy" id="48710"/>
    <lineage>
        <taxon>Eukaryota</taxon>
        <taxon>Metazoa</taxon>
        <taxon>Ecdysozoa</taxon>
        <taxon>Arthropoda</taxon>
        <taxon>Hexapoda</taxon>
        <taxon>Collembola</taxon>
        <taxon>Entomobryomorpha</taxon>
        <taxon>Entomobryoidea</taxon>
        <taxon>Orchesellidae</taxon>
        <taxon>Orchesellinae</taxon>
        <taxon>Orchesella</taxon>
    </lineage>
</organism>
<gene>
    <name evidence="2" type="ORF">ODALV1_LOCUS29579</name>
</gene>
<dbReference type="Proteomes" id="UP001642540">
    <property type="component" value="Unassembled WGS sequence"/>
</dbReference>
<evidence type="ECO:0000313" key="2">
    <source>
        <dbReference type="EMBL" id="CAL8143444.1"/>
    </source>
</evidence>
<accession>A0ABP1S431</accession>